<dbReference type="InterPro" id="IPR050266">
    <property type="entry name" value="AB_hydrolase_sf"/>
</dbReference>
<dbReference type="PANTHER" id="PTHR43798">
    <property type="entry name" value="MONOACYLGLYCEROL LIPASE"/>
    <property type="match status" value="1"/>
</dbReference>
<dbReference type="EMBL" id="SBIW01000003">
    <property type="protein sequence ID" value="RWY53701.1"/>
    <property type="molecule type" value="Genomic_DNA"/>
</dbReference>
<evidence type="ECO:0000256" key="1">
    <source>
        <dbReference type="ARBA" id="ARBA00022801"/>
    </source>
</evidence>
<feature type="chain" id="PRO_5018627503" evidence="2">
    <location>
        <begin position="21"/>
        <end position="296"/>
    </location>
</feature>
<dbReference type="InterPro" id="IPR000073">
    <property type="entry name" value="AB_hydrolase_1"/>
</dbReference>
<dbReference type="SUPFAM" id="SSF53474">
    <property type="entry name" value="alpha/beta-Hydrolases"/>
    <property type="match status" value="1"/>
</dbReference>
<dbReference type="Pfam" id="PF00561">
    <property type="entry name" value="Abhydrolase_1"/>
    <property type="match status" value="1"/>
</dbReference>
<dbReference type="Proteomes" id="UP000286701">
    <property type="component" value="Unassembled WGS sequence"/>
</dbReference>
<keyword evidence="5" id="KW-1185">Reference proteome</keyword>
<reference evidence="4 5" key="1">
    <citation type="submission" date="2019-01" db="EMBL/GenBank/DDBJ databases">
        <title>Mucilaginibacter antarcticum sp. nov., isolated from antarctic soil.</title>
        <authorList>
            <person name="Yan Y.-Q."/>
            <person name="Du Z.-J."/>
        </authorList>
    </citation>
    <scope>NUCLEOTIDE SEQUENCE [LARGE SCALE GENOMIC DNA]</scope>
    <source>
        <strain evidence="4 5">F01003</strain>
    </source>
</reference>
<dbReference type="PRINTS" id="PR00111">
    <property type="entry name" value="ABHYDROLASE"/>
</dbReference>
<feature type="domain" description="AB hydrolase-1" evidence="3">
    <location>
        <begin position="57"/>
        <end position="170"/>
    </location>
</feature>
<keyword evidence="2" id="KW-0732">Signal</keyword>
<keyword evidence="1 4" id="KW-0378">Hydrolase</keyword>
<dbReference type="GO" id="GO:0016787">
    <property type="term" value="F:hydrolase activity"/>
    <property type="evidence" value="ECO:0007669"/>
    <property type="project" value="UniProtKB-KW"/>
</dbReference>
<feature type="signal peptide" evidence="2">
    <location>
        <begin position="1"/>
        <end position="20"/>
    </location>
</feature>
<organism evidence="4 5">
    <name type="scientific">Mucilaginibacter gilvus</name>
    <dbReference type="NCBI Taxonomy" id="2305909"/>
    <lineage>
        <taxon>Bacteria</taxon>
        <taxon>Pseudomonadati</taxon>
        <taxon>Bacteroidota</taxon>
        <taxon>Sphingobacteriia</taxon>
        <taxon>Sphingobacteriales</taxon>
        <taxon>Sphingobacteriaceae</taxon>
        <taxon>Mucilaginibacter</taxon>
    </lineage>
</organism>
<proteinExistence type="predicted"/>
<evidence type="ECO:0000313" key="4">
    <source>
        <dbReference type="EMBL" id="RWY53701.1"/>
    </source>
</evidence>
<evidence type="ECO:0000259" key="3">
    <source>
        <dbReference type="Pfam" id="PF00561"/>
    </source>
</evidence>
<evidence type="ECO:0000256" key="2">
    <source>
        <dbReference type="SAM" id="SignalP"/>
    </source>
</evidence>
<name>A0A3S3V219_9SPHI</name>
<dbReference type="InterPro" id="IPR029058">
    <property type="entry name" value="AB_hydrolase_fold"/>
</dbReference>
<dbReference type="Gene3D" id="3.40.50.1820">
    <property type="entry name" value="alpha/beta hydrolase"/>
    <property type="match status" value="1"/>
</dbReference>
<protein>
    <submittedName>
        <fullName evidence="4">Alpha/beta hydrolase</fullName>
    </submittedName>
</protein>
<dbReference type="AlphaFoldDB" id="A0A3S3V219"/>
<dbReference type="GO" id="GO:0016020">
    <property type="term" value="C:membrane"/>
    <property type="evidence" value="ECO:0007669"/>
    <property type="project" value="TreeGrafter"/>
</dbReference>
<evidence type="ECO:0000313" key="5">
    <source>
        <dbReference type="Proteomes" id="UP000286701"/>
    </source>
</evidence>
<dbReference type="PANTHER" id="PTHR43798:SF31">
    <property type="entry name" value="AB HYDROLASE SUPERFAMILY PROTEIN YCLE"/>
    <property type="match status" value="1"/>
</dbReference>
<accession>A0A3S3V219</accession>
<dbReference type="PROSITE" id="PS51257">
    <property type="entry name" value="PROKAR_LIPOPROTEIN"/>
    <property type="match status" value="1"/>
</dbReference>
<comment type="caution">
    <text evidence="4">The sequence shown here is derived from an EMBL/GenBank/DDBJ whole genome shotgun (WGS) entry which is preliminary data.</text>
</comment>
<sequence length="296" mass="33199">MHMKKLNLLYLFAACTLLFACGDPQRENKHNNNTVRAHIKNNNISIAYTDTGKGDTTLLFVHGWAINKSYWADQVVYFGKRYRVVAMDMGGFGESGTNRSKWDTWTLASDVNAVIDQLKLKNVVLIGHSMAGGVVLQAAINQPDKVIAIVGVDNFKGVGSPPMSANDKKDFVTAINAMKHNFKKITLEWFNHQLFSKTTPKDIKDRILNDVAHTDTVVAVATQEQGIYEETPNLVKLKKKLYLVNSDYQPTDTTGFVRNKIPFMLTQVHGTGHFPMVEAPKEFNTQLEKVLADIKR</sequence>
<dbReference type="OrthoDB" id="9780932at2"/>
<gene>
    <name evidence="4" type="ORF">EPL05_06415</name>
</gene>